<proteinExistence type="predicted"/>
<feature type="region of interest" description="Disordered" evidence="6">
    <location>
        <begin position="187"/>
        <end position="221"/>
    </location>
</feature>
<keyword evidence="10" id="KW-1185">Reference proteome</keyword>
<feature type="compositionally biased region" description="Basic and acidic residues" evidence="6">
    <location>
        <begin position="187"/>
        <end position="196"/>
    </location>
</feature>
<evidence type="ECO:0000256" key="5">
    <source>
        <dbReference type="ARBA" id="ARBA00022691"/>
    </source>
</evidence>
<evidence type="ECO:0000256" key="2">
    <source>
        <dbReference type="ARBA" id="ARBA00022454"/>
    </source>
</evidence>
<feature type="domain" description="Post-SET" evidence="8">
    <location>
        <begin position="159"/>
        <end position="175"/>
    </location>
</feature>
<evidence type="ECO:0000259" key="8">
    <source>
        <dbReference type="PROSITE" id="PS50868"/>
    </source>
</evidence>
<name>A0ABZ1C4Y0_9BACT</name>
<dbReference type="Gene3D" id="2.170.270.10">
    <property type="entry name" value="SET domain"/>
    <property type="match status" value="1"/>
</dbReference>
<comment type="subcellular location">
    <subcellularLocation>
        <location evidence="1">Chromosome</location>
    </subcellularLocation>
</comment>
<feature type="compositionally biased region" description="Low complexity" evidence="6">
    <location>
        <begin position="17"/>
        <end position="29"/>
    </location>
</feature>
<dbReference type="RefSeq" id="WP_221031311.1">
    <property type="nucleotide sequence ID" value="NZ_CP139781.1"/>
</dbReference>
<accession>A0ABZ1C4Y0</accession>
<dbReference type="SMART" id="SM00317">
    <property type="entry name" value="SET"/>
    <property type="match status" value="1"/>
</dbReference>
<dbReference type="PROSITE" id="PS50280">
    <property type="entry name" value="SET"/>
    <property type="match status" value="1"/>
</dbReference>
<feature type="compositionally biased region" description="Basic residues" evidence="6">
    <location>
        <begin position="1"/>
        <end position="16"/>
    </location>
</feature>
<dbReference type="PANTHER" id="PTHR22884">
    <property type="entry name" value="SET DOMAIN PROTEINS"/>
    <property type="match status" value="1"/>
</dbReference>
<keyword evidence="5" id="KW-0949">S-adenosyl-L-methionine</keyword>
<dbReference type="Pfam" id="PF00856">
    <property type="entry name" value="SET"/>
    <property type="match status" value="1"/>
</dbReference>
<dbReference type="InterPro" id="IPR050777">
    <property type="entry name" value="SET2_Histone-Lys_MeTrsfase"/>
</dbReference>
<feature type="region of interest" description="Disordered" evidence="6">
    <location>
        <begin position="1"/>
        <end position="31"/>
    </location>
</feature>
<dbReference type="EMBL" id="CP139781">
    <property type="protein sequence ID" value="WRQ86388.1"/>
    <property type="molecule type" value="Genomic_DNA"/>
</dbReference>
<dbReference type="PROSITE" id="PS50868">
    <property type="entry name" value="POST_SET"/>
    <property type="match status" value="1"/>
</dbReference>
<keyword evidence="2" id="KW-0158">Chromosome</keyword>
<keyword evidence="3" id="KW-0489">Methyltransferase</keyword>
<evidence type="ECO:0000256" key="1">
    <source>
        <dbReference type="ARBA" id="ARBA00004286"/>
    </source>
</evidence>
<keyword evidence="4" id="KW-0808">Transferase</keyword>
<sequence>MAKTTKKPAATKKKTSVKSAAAAKTKVTPEPTTSEWIRVAQSQVHGTGIYAAKDIPAETRILEYVGEKITKAEAQRRDEARVARQEAGDDGCVYLFEINKRYDLDGDVSWNTARLINHSCNPNCETENVRGHIWISALRDIPAGEELNYDYGFDWENWKDHPCRCGSPDCFGWIVQKDQRKKVLKAIKQEKKAAKQEKKKQKAKAKRKKKGKGKSKGGKKD</sequence>
<evidence type="ECO:0000313" key="10">
    <source>
        <dbReference type="Proteomes" id="UP000738431"/>
    </source>
</evidence>
<dbReference type="SUPFAM" id="SSF82199">
    <property type="entry name" value="SET domain"/>
    <property type="match status" value="1"/>
</dbReference>
<organism evidence="9 10">
    <name type="scientific">Actomonas aquatica</name>
    <dbReference type="NCBI Taxonomy" id="2866162"/>
    <lineage>
        <taxon>Bacteria</taxon>
        <taxon>Pseudomonadati</taxon>
        <taxon>Verrucomicrobiota</taxon>
        <taxon>Opitutia</taxon>
        <taxon>Opitutales</taxon>
        <taxon>Opitutaceae</taxon>
        <taxon>Actomonas</taxon>
    </lineage>
</organism>
<evidence type="ECO:0000256" key="4">
    <source>
        <dbReference type="ARBA" id="ARBA00022679"/>
    </source>
</evidence>
<dbReference type="Proteomes" id="UP000738431">
    <property type="component" value="Chromosome"/>
</dbReference>
<feature type="compositionally biased region" description="Basic residues" evidence="6">
    <location>
        <begin position="197"/>
        <end position="221"/>
    </location>
</feature>
<evidence type="ECO:0000313" key="9">
    <source>
        <dbReference type="EMBL" id="WRQ86388.1"/>
    </source>
</evidence>
<protein>
    <submittedName>
        <fullName evidence="9">SET domain-containing protein-lysine N-methyltransferase</fullName>
    </submittedName>
</protein>
<reference evidence="9 10" key="1">
    <citation type="submission" date="2023-12" db="EMBL/GenBank/DDBJ databases">
        <title>Description of an unclassified Opitutus bacterium of Verrucomicrobiota.</title>
        <authorList>
            <person name="Zhang D.-F."/>
        </authorList>
    </citation>
    <scope>NUCLEOTIDE SEQUENCE [LARGE SCALE GENOMIC DNA]</scope>
    <source>
        <strain evidence="9 10">WL0086</strain>
    </source>
</reference>
<gene>
    <name evidence="9" type="ORF">K1X11_016350</name>
</gene>
<feature type="domain" description="SET" evidence="7">
    <location>
        <begin position="35"/>
        <end position="152"/>
    </location>
</feature>
<evidence type="ECO:0000259" key="7">
    <source>
        <dbReference type="PROSITE" id="PS50280"/>
    </source>
</evidence>
<dbReference type="InterPro" id="IPR003616">
    <property type="entry name" value="Post-SET_dom"/>
</dbReference>
<evidence type="ECO:0000256" key="6">
    <source>
        <dbReference type="SAM" id="MobiDB-lite"/>
    </source>
</evidence>
<evidence type="ECO:0000256" key="3">
    <source>
        <dbReference type="ARBA" id="ARBA00022603"/>
    </source>
</evidence>
<dbReference type="InterPro" id="IPR001214">
    <property type="entry name" value="SET_dom"/>
</dbReference>
<dbReference type="InterPro" id="IPR046341">
    <property type="entry name" value="SET_dom_sf"/>
</dbReference>